<organism evidence="1 2">
    <name type="scientific">Paraburkholderia phenoliruptrix</name>
    <dbReference type="NCBI Taxonomy" id="252970"/>
    <lineage>
        <taxon>Bacteria</taxon>
        <taxon>Pseudomonadati</taxon>
        <taxon>Pseudomonadota</taxon>
        <taxon>Betaproteobacteria</taxon>
        <taxon>Burkholderiales</taxon>
        <taxon>Burkholderiaceae</taxon>
        <taxon>Paraburkholderia</taxon>
    </lineage>
</organism>
<accession>A0A6J5A5H4</accession>
<name>A0A6J5A5H4_9BURK</name>
<evidence type="ECO:0000313" key="1">
    <source>
        <dbReference type="EMBL" id="CAB3648944.1"/>
    </source>
</evidence>
<sequence>MFRRQSVMEYEADLGACTVTAKPRGERNHALCEENAFDRYQQCRGILMASHPPYTVVLTYTHEPRQLTMQAVDSVLVAPLIEGKMAVPFFLDDEEFRFDDELARRLGVAMLNVIAAGRPEVRQHLNLTQHPIEGRSLGTGVNASVAFIRTARTLRRRVKHLAHMCARCPQPFQQIVWTTARC</sequence>
<evidence type="ECO:0000313" key="2">
    <source>
        <dbReference type="Proteomes" id="UP000494249"/>
    </source>
</evidence>
<reference evidence="1 2" key="1">
    <citation type="submission" date="2020-04" db="EMBL/GenBank/DDBJ databases">
        <authorList>
            <person name="De Canck E."/>
        </authorList>
    </citation>
    <scope>NUCLEOTIDE SEQUENCE [LARGE SCALE GENOMIC DNA]</scope>
    <source>
        <strain evidence="1 2">LMG 22037</strain>
    </source>
</reference>
<dbReference type="AlphaFoldDB" id="A0A6J5A5H4"/>
<protein>
    <submittedName>
        <fullName evidence="1">Uncharacterized protein</fullName>
    </submittedName>
</protein>
<proteinExistence type="predicted"/>
<dbReference type="Proteomes" id="UP000494249">
    <property type="component" value="Unassembled WGS sequence"/>
</dbReference>
<dbReference type="EMBL" id="CADIKB010000002">
    <property type="protein sequence ID" value="CAB3648944.1"/>
    <property type="molecule type" value="Genomic_DNA"/>
</dbReference>
<gene>
    <name evidence="1" type="ORF">LMG22037_00856</name>
</gene>